<evidence type="ECO:0000313" key="1">
    <source>
        <dbReference type="EMBL" id="KAJ9079202.1"/>
    </source>
</evidence>
<reference evidence="1" key="1">
    <citation type="submission" date="2022-04" db="EMBL/GenBank/DDBJ databases">
        <title>Genome of the entomopathogenic fungus Entomophthora muscae.</title>
        <authorList>
            <person name="Elya C."/>
            <person name="Lovett B.R."/>
            <person name="Lee E."/>
            <person name="Macias A.M."/>
            <person name="Hajek A.E."/>
            <person name="De Bivort B.L."/>
            <person name="Kasson M.T."/>
            <person name="De Fine Licht H.H."/>
            <person name="Stajich J.E."/>
        </authorList>
    </citation>
    <scope>NUCLEOTIDE SEQUENCE</scope>
    <source>
        <strain evidence="1">Berkeley</strain>
    </source>
</reference>
<protein>
    <submittedName>
        <fullName evidence="1">Uncharacterized protein</fullName>
    </submittedName>
</protein>
<sequence>MGQRIEEETRTVTDLPSRHKGKRKLLQNPLERDKSEEPAKIATKAAQTAKDPIKNATQTKGYPGYFALSQDFEEDHAYQLVANDLYAIPAHRRGRPWKTTVNTVEVVSKPYAVQVQDTCLNESPNISSNVPNLKGVQLAMLLETIKNNLPEIGQSLKQYFDTLAPLGIHLLNLHSETYSKCTYANISVNKMKVRAIIDSRAKINIVFTCLVQKLGLAPDIAHSRVYGTAGLHTTTSKGAYSAIPMQFGSIAVSSPAVVLPSQNYNVLIGTTFMQKYDVKIDMENVTFTILKQTIPLYYTKDAASVKEKLTINLAYKDRIIAVPYEKKGRKSKKFPTQIKEHKGTPLCSLVTFTLKSGTQHVVPTGLTLEIPKGLYCHGRFHHAGYYLPKQDGSKSRKTFIKIDQVNRFKSNNQLEMGYGCSSLSAETGSPLQVDIDK</sequence>
<organism evidence="1 2">
    <name type="scientific">Entomophthora muscae</name>
    <dbReference type="NCBI Taxonomy" id="34485"/>
    <lineage>
        <taxon>Eukaryota</taxon>
        <taxon>Fungi</taxon>
        <taxon>Fungi incertae sedis</taxon>
        <taxon>Zoopagomycota</taxon>
        <taxon>Entomophthoromycotina</taxon>
        <taxon>Entomophthoromycetes</taxon>
        <taxon>Entomophthorales</taxon>
        <taxon>Entomophthoraceae</taxon>
        <taxon>Entomophthora</taxon>
    </lineage>
</organism>
<proteinExistence type="predicted"/>
<name>A0ACC2TYC0_9FUNG</name>
<evidence type="ECO:0000313" key="2">
    <source>
        <dbReference type="Proteomes" id="UP001165960"/>
    </source>
</evidence>
<comment type="caution">
    <text evidence="1">The sequence shown here is derived from an EMBL/GenBank/DDBJ whole genome shotgun (WGS) entry which is preliminary data.</text>
</comment>
<keyword evidence="2" id="KW-1185">Reference proteome</keyword>
<dbReference type="Proteomes" id="UP001165960">
    <property type="component" value="Unassembled WGS sequence"/>
</dbReference>
<dbReference type="EMBL" id="QTSX02001845">
    <property type="protein sequence ID" value="KAJ9079202.1"/>
    <property type="molecule type" value="Genomic_DNA"/>
</dbReference>
<accession>A0ACC2TYC0</accession>
<gene>
    <name evidence="1" type="ORF">DSO57_1037790</name>
</gene>